<organism evidence="2 3">
    <name type="scientific">Finegoldia magna</name>
    <name type="common">Peptostreptococcus magnus</name>
    <dbReference type="NCBI Taxonomy" id="1260"/>
    <lineage>
        <taxon>Bacteria</taxon>
        <taxon>Bacillati</taxon>
        <taxon>Bacillota</taxon>
        <taxon>Tissierellia</taxon>
        <taxon>Tissierellales</taxon>
        <taxon>Peptoniphilaceae</taxon>
        <taxon>Finegoldia</taxon>
    </lineage>
</organism>
<dbReference type="InterPro" id="IPR018330">
    <property type="entry name" value="RecT_fam"/>
</dbReference>
<keyword evidence="1" id="KW-0175">Coiled coil</keyword>
<evidence type="ECO:0000256" key="1">
    <source>
        <dbReference type="SAM" id="Coils"/>
    </source>
</evidence>
<dbReference type="GO" id="GO:0006259">
    <property type="term" value="P:DNA metabolic process"/>
    <property type="evidence" value="ECO:0007669"/>
    <property type="project" value="InterPro"/>
</dbReference>
<dbReference type="RefSeq" id="WP_094205071.1">
    <property type="nucleotide sequence ID" value="NZ_NDYC01000004.1"/>
</dbReference>
<dbReference type="GO" id="GO:0003677">
    <property type="term" value="F:DNA binding"/>
    <property type="evidence" value="ECO:0007669"/>
    <property type="project" value="InterPro"/>
</dbReference>
<reference evidence="3" key="1">
    <citation type="submission" date="2017-04" db="EMBL/GenBank/DDBJ databases">
        <title>Finegoldia magna isolated from orthopedic joint implant-associated infections.</title>
        <authorList>
            <person name="Bjorklund S."/>
            <person name="Bruggemann H."/>
            <person name="Jensen A."/>
            <person name="Hellmark B."/>
            <person name="Soderquist B."/>
        </authorList>
    </citation>
    <scope>NUCLEOTIDE SEQUENCE [LARGE SCALE GENOMIC DNA]</scope>
    <source>
        <strain evidence="3">CCUG 54800</strain>
    </source>
</reference>
<evidence type="ECO:0000313" key="2">
    <source>
        <dbReference type="EMBL" id="OXZ29127.1"/>
    </source>
</evidence>
<dbReference type="EMBL" id="NDYC01000004">
    <property type="protein sequence ID" value="OXZ29127.1"/>
    <property type="molecule type" value="Genomic_DNA"/>
</dbReference>
<dbReference type="NCBIfam" id="TIGR00616">
    <property type="entry name" value="rect"/>
    <property type="match status" value="1"/>
</dbReference>
<dbReference type="AlphaFoldDB" id="A0A233V9S1"/>
<protein>
    <submittedName>
        <fullName evidence="2">Recombinase RecT</fullName>
    </submittedName>
</protein>
<sequence length="286" mass="32118">MNELAKQEKTIVDSVQKRIAEMQNSGSIELPNNYSVGNALKSAYLILQETQTRDKKPVLQACTQESIANSLLDMATQGLNPSKEQCYFIAYGNKLTMSRSYLGTIALTKRIKGVKDVKGYAVYKDDKFELGFDILTGKQKILEFCPGLNRDGKNLIGAFALILGDNEILHTEYMSIDQIHSAWNQGSMKGNSGAHKNFADQMAIKTVINRACKYYVSTSDDSDKIAEFMNKTIEDTDRELEEEKKEFANKEVVEIEEIPENVDVETGEIIEAEIEETNENNNQAPF</sequence>
<feature type="coiled-coil region" evidence="1">
    <location>
        <begin position="226"/>
        <end position="258"/>
    </location>
</feature>
<dbReference type="InterPro" id="IPR004590">
    <property type="entry name" value="ssDNA_annealing_RecT"/>
</dbReference>
<comment type="caution">
    <text evidence="2">The sequence shown here is derived from an EMBL/GenBank/DDBJ whole genome shotgun (WGS) entry which is preliminary data.</text>
</comment>
<gene>
    <name evidence="2" type="ORF">B9N49_00455</name>
</gene>
<evidence type="ECO:0000313" key="3">
    <source>
        <dbReference type="Proteomes" id="UP000215413"/>
    </source>
</evidence>
<name>A0A233V9S1_FINMA</name>
<proteinExistence type="predicted"/>
<accession>A0A233V9S1</accession>
<dbReference type="Proteomes" id="UP000215413">
    <property type="component" value="Unassembled WGS sequence"/>
</dbReference>
<dbReference type="Pfam" id="PF03837">
    <property type="entry name" value="RecT"/>
    <property type="match status" value="1"/>
</dbReference>